<dbReference type="InterPro" id="IPR020103">
    <property type="entry name" value="PsdUridine_synth_cat_dom_sf"/>
</dbReference>
<gene>
    <name evidence="1" type="ORF">GCM10010919_08720</name>
</gene>
<comment type="caution">
    <text evidence="1">The sequence shown here is derived from an EMBL/GenBank/DDBJ whole genome shotgun (WGS) entry which is preliminary data.</text>
</comment>
<dbReference type="EMBL" id="BNAO01000002">
    <property type="protein sequence ID" value="GHG63224.1"/>
    <property type="molecule type" value="Genomic_DNA"/>
</dbReference>
<dbReference type="RefSeq" id="WP_189430631.1">
    <property type="nucleotide sequence ID" value="NZ_BNAO01000002.1"/>
</dbReference>
<protein>
    <recommendedName>
        <fullName evidence="3">Pseudouridine synthase RsuA/RluA-like domain-containing protein</fullName>
    </recommendedName>
</protein>
<evidence type="ECO:0000313" key="1">
    <source>
        <dbReference type="EMBL" id="GHG63224.1"/>
    </source>
</evidence>
<dbReference type="Gene3D" id="3.30.2350.10">
    <property type="entry name" value="Pseudouridine synthase"/>
    <property type="match status" value="1"/>
</dbReference>
<organism evidence="1 2">
    <name type="scientific">Alishewanella longhuensis</name>
    <dbReference type="NCBI Taxonomy" id="1091037"/>
    <lineage>
        <taxon>Bacteria</taxon>
        <taxon>Pseudomonadati</taxon>
        <taxon>Pseudomonadota</taxon>
        <taxon>Gammaproteobacteria</taxon>
        <taxon>Alteromonadales</taxon>
        <taxon>Alteromonadaceae</taxon>
        <taxon>Alishewanella</taxon>
    </lineage>
</organism>
<evidence type="ECO:0000313" key="2">
    <source>
        <dbReference type="Proteomes" id="UP000659697"/>
    </source>
</evidence>
<evidence type="ECO:0008006" key="3">
    <source>
        <dbReference type="Google" id="ProtNLM"/>
    </source>
</evidence>
<proteinExistence type="predicted"/>
<reference evidence="2" key="1">
    <citation type="journal article" date="2019" name="Int. J. Syst. Evol. Microbiol.">
        <title>The Global Catalogue of Microorganisms (GCM) 10K type strain sequencing project: providing services to taxonomists for standard genome sequencing and annotation.</title>
        <authorList>
            <consortium name="The Broad Institute Genomics Platform"/>
            <consortium name="The Broad Institute Genome Sequencing Center for Infectious Disease"/>
            <person name="Wu L."/>
            <person name="Ma J."/>
        </authorList>
    </citation>
    <scope>NUCLEOTIDE SEQUENCE [LARGE SCALE GENOMIC DNA]</scope>
    <source>
        <strain evidence="2">CGMCC 1.7003</strain>
    </source>
</reference>
<dbReference type="SUPFAM" id="SSF55120">
    <property type="entry name" value="Pseudouridine synthase"/>
    <property type="match status" value="1"/>
</dbReference>
<accession>A0ABQ3KV78</accession>
<keyword evidence="2" id="KW-1185">Reference proteome</keyword>
<dbReference type="Proteomes" id="UP000659697">
    <property type="component" value="Unassembled WGS sequence"/>
</dbReference>
<name>A0ABQ3KV78_9ALTE</name>
<sequence>MHHTGKAASSTFSVLQRLTAPHRSLVQFSPLSGRTHQLRFHSFSMGNSILGCDLYHSTSSQLLAERLLLNASDLYFAHPLTG</sequence>